<evidence type="ECO:0000256" key="11">
    <source>
        <dbReference type="SAM" id="MobiDB-lite"/>
    </source>
</evidence>
<feature type="transmembrane region" description="Helical" evidence="10">
    <location>
        <begin position="228"/>
        <end position="248"/>
    </location>
</feature>
<evidence type="ECO:0000256" key="10">
    <source>
        <dbReference type="RuleBase" id="RU321113"/>
    </source>
</evidence>
<keyword evidence="15" id="KW-1185">Reference proteome</keyword>
<dbReference type="NCBIfam" id="TIGR00794">
    <property type="entry name" value="kup"/>
    <property type="match status" value="1"/>
</dbReference>
<comment type="function">
    <text evidence="10">Potassium transporter.</text>
</comment>
<evidence type="ECO:0000259" key="12">
    <source>
        <dbReference type="Pfam" id="PF02705"/>
    </source>
</evidence>
<evidence type="ECO:0000256" key="3">
    <source>
        <dbReference type="ARBA" id="ARBA00022448"/>
    </source>
</evidence>
<feature type="transmembrane region" description="Helical" evidence="10">
    <location>
        <begin position="395"/>
        <end position="419"/>
    </location>
</feature>
<comment type="similarity">
    <text evidence="2 10">Belongs to the HAK/KUP transporter (TC 2.A.72.3) family.</text>
</comment>
<evidence type="ECO:0000313" key="15">
    <source>
        <dbReference type="Proteomes" id="UP001190926"/>
    </source>
</evidence>
<feature type="transmembrane region" description="Helical" evidence="10">
    <location>
        <begin position="56"/>
        <end position="74"/>
    </location>
</feature>
<dbReference type="InterPro" id="IPR003855">
    <property type="entry name" value="K+_transporter"/>
</dbReference>
<feature type="transmembrane region" description="Helical" evidence="10">
    <location>
        <begin position="305"/>
        <end position="327"/>
    </location>
</feature>
<evidence type="ECO:0000256" key="7">
    <source>
        <dbReference type="ARBA" id="ARBA00022989"/>
    </source>
</evidence>
<comment type="caution">
    <text evidence="14">The sequence shown here is derived from an EMBL/GenBank/DDBJ whole genome shotgun (WGS) entry which is preliminary data.</text>
</comment>
<dbReference type="AlphaFoldDB" id="A0AAD4IT25"/>
<evidence type="ECO:0000256" key="5">
    <source>
        <dbReference type="ARBA" id="ARBA00022692"/>
    </source>
</evidence>
<keyword evidence="5 10" id="KW-0812">Transmembrane</keyword>
<reference evidence="14 15" key="1">
    <citation type="journal article" date="2021" name="Nat. Commun.">
        <title>Incipient diploidization of the medicinal plant Perilla within 10,000 years.</title>
        <authorList>
            <person name="Zhang Y."/>
            <person name="Shen Q."/>
            <person name="Leng L."/>
            <person name="Zhang D."/>
            <person name="Chen S."/>
            <person name="Shi Y."/>
            <person name="Ning Z."/>
            <person name="Chen S."/>
        </authorList>
    </citation>
    <scope>NUCLEOTIDE SEQUENCE [LARGE SCALE GENOMIC DNA]</scope>
    <source>
        <strain evidence="15">cv. PC099</strain>
    </source>
</reference>
<keyword evidence="6 10" id="KW-0630">Potassium</keyword>
<evidence type="ECO:0000256" key="2">
    <source>
        <dbReference type="ARBA" id="ARBA00008440"/>
    </source>
</evidence>
<evidence type="ECO:0000256" key="9">
    <source>
        <dbReference type="ARBA" id="ARBA00023136"/>
    </source>
</evidence>
<keyword evidence="7 10" id="KW-1133">Transmembrane helix</keyword>
<feature type="transmembrane region" description="Helical" evidence="10">
    <location>
        <begin position="347"/>
        <end position="374"/>
    </location>
</feature>
<organism evidence="14 15">
    <name type="scientific">Perilla frutescens var. hirtella</name>
    <name type="common">Perilla citriodora</name>
    <name type="synonym">Perilla setoyensis</name>
    <dbReference type="NCBI Taxonomy" id="608512"/>
    <lineage>
        <taxon>Eukaryota</taxon>
        <taxon>Viridiplantae</taxon>
        <taxon>Streptophyta</taxon>
        <taxon>Embryophyta</taxon>
        <taxon>Tracheophyta</taxon>
        <taxon>Spermatophyta</taxon>
        <taxon>Magnoliopsida</taxon>
        <taxon>eudicotyledons</taxon>
        <taxon>Gunneridae</taxon>
        <taxon>Pentapetalae</taxon>
        <taxon>asterids</taxon>
        <taxon>lamiids</taxon>
        <taxon>Lamiales</taxon>
        <taxon>Lamiaceae</taxon>
        <taxon>Nepetoideae</taxon>
        <taxon>Elsholtzieae</taxon>
        <taxon>Perilla</taxon>
    </lineage>
</organism>
<evidence type="ECO:0000256" key="6">
    <source>
        <dbReference type="ARBA" id="ARBA00022958"/>
    </source>
</evidence>
<feature type="transmembrane region" description="Helical" evidence="10">
    <location>
        <begin position="481"/>
        <end position="502"/>
    </location>
</feature>
<dbReference type="EMBL" id="SDAM02003295">
    <property type="protein sequence ID" value="KAH6820725.1"/>
    <property type="molecule type" value="Genomic_DNA"/>
</dbReference>
<comment type="caution">
    <text evidence="10">Lacks conserved residue(s) required for the propagation of feature annotation.</text>
</comment>
<feature type="transmembrane region" description="Helical" evidence="10">
    <location>
        <begin position="456"/>
        <end position="475"/>
    </location>
</feature>
<keyword evidence="4 10" id="KW-0633">Potassium transport</keyword>
<evidence type="ECO:0000256" key="1">
    <source>
        <dbReference type="ARBA" id="ARBA00004651"/>
    </source>
</evidence>
<keyword evidence="8 10" id="KW-0406">Ion transport</keyword>
<protein>
    <recommendedName>
        <fullName evidence="10">Potassium transporter</fullName>
    </recommendedName>
</protein>
<dbReference type="Pfam" id="PF02705">
    <property type="entry name" value="K_trans"/>
    <property type="match status" value="1"/>
</dbReference>
<feature type="domain" description="K+ potassium transporter C-terminal" evidence="13">
    <location>
        <begin position="536"/>
        <end position="789"/>
    </location>
</feature>
<dbReference type="GO" id="GO:0005886">
    <property type="term" value="C:plasma membrane"/>
    <property type="evidence" value="ECO:0007669"/>
    <property type="project" value="UniProtKB-SubCell"/>
</dbReference>
<dbReference type="GO" id="GO:0015079">
    <property type="term" value="F:potassium ion transmembrane transporter activity"/>
    <property type="evidence" value="ECO:0007669"/>
    <property type="project" value="UniProtKB-UniRule"/>
</dbReference>
<feature type="transmembrane region" description="Helical" evidence="10">
    <location>
        <begin position="431"/>
        <end position="451"/>
    </location>
</feature>
<feature type="transmembrane region" description="Helical" evidence="10">
    <location>
        <begin position="141"/>
        <end position="167"/>
    </location>
</feature>
<keyword evidence="9 10" id="KW-0472">Membrane</keyword>
<name>A0AAD4IT25_PERFH</name>
<sequence length="789" mass="87562">MDQSNPKDTWMQTLILSFQSLGVIYGRLSTAPLYVLGSIEPGDISSSDEMRELFSFIFWTLTIIPLLKYAFIVLKADDDGEGGPFSLYSLLCRHATVGLIPSSRGSSKNMTHEEDISSAPSKGRPENKARRAIEKYKSIHYLLLLLALLGACMILCDAVLTPAISVLSATSGLGRSLVKISKVFSSDKTKDHVADALRKYVPTPVACAILVCLFTLQHHGTKRIGCFFAPIVITWLIFISGFGLYNIIHCDTEILRAVSPVYMLRFMKKINLRHWKLLSSIVLCIAGTEAMFADLGHFSKKSIKITFICFIYPVLLLTYAGQAAFVSKNLHAEGAYHLSESIPNKSLQHVFAVLSLFASAVGSQATITAGFSIIHQCQALNCFPRVKVVHTSDKIFGQVYVPDANWLFMILSIAFTIGLHDVSQLGKATGMAITSGFLVTTCLMSLVIALYWEKSLFASVCFLLFFGSIEAMYLSTTLTSFFHGAWCLIILFLFFMTIMTSWHYGTLKKYEFDVENKVSIEWLTDYSPGLGVSRVPGIGFVYSDVEMGIPAFFSHFITNIPAFHQVLIFVSFKCSPVPYVPANRRYLIGRVGPKEYKIYRCIVRYGYHDNVRDTDDFEDQIISSIGEFIAREEDDYEALNSPEGRMIVLGTPLNDGNGLITVAEMSSSEYAPTSFAASESRRGLLDAPSSSGSSPLPVNKKRVRFMLPPKSPRMRAAVRQELEDIIDARESGTAYFLGQSHLLARNGSNMLKKLLIMTYVFLDKNSREAPVALNIPNAALLEVGTVYTI</sequence>
<dbReference type="PANTHER" id="PTHR30540:SF97">
    <property type="entry name" value="POTASSIUM TRANSPORTER"/>
    <property type="match status" value="1"/>
</dbReference>
<evidence type="ECO:0000256" key="4">
    <source>
        <dbReference type="ARBA" id="ARBA00022538"/>
    </source>
</evidence>
<dbReference type="PANTHER" id="PTHR30540">
    <property type="entry name" value="OSMOTIC STRESS POTASSIUM TRANSPORTER"/>
    <property type="match status" value="1"/>
</dbReference>
<feature type="domain" description="K+ potassium transporter integral membrane" evidence="12">
    <location>
        <begin position="17"/>
        <end position="524"/>
    </location>
</feature>
<evidence type="ECO:0000259" key="13">
    <source>
        <dbReference type="Pfam" id="PF22776"/>
    </source>
</evidence>
<dbReference type="Pfam" id="PF22776">
    <property type="entry name" value="K_trans_C"/>
    <property type="match status" value="1"/>
</dbReference>
<dbReference type="InterPro" id="IPR053952">
    <property type="entry name" value="K_trans_C"/>
</dbReference>
<proteinExistence type="inferred from homology"/>
<feature type="region of interest" description="Disordered" evidence="11">
    <location>
        <begin position="103"/>
        <end position="127"/>
    </location>
</feature>
<comment type="subcellular location">
    <subcellularLocation>
        <location evidence="1">Cell membrane</location>
        <topology evidence="1">Multi-pass membrane protein</topology>
    </subcellularLocation>
    <subcellularLocation>
        <location evidence="10">Membrane</location>
        <topology evidence="10">Multi-pass membrane protein</topology>
    </subcellularLocation>
</comment>
<feature type="transmembrane region" description="Helical" evidence="10">
    <location>
        <begin position="12"/>
        <end position="36"/>
    </location>
</feature>
<dbReference type="Proteomes" id="UP001190926">
    <property type="component" value="Unassembled WGS sequence"/>
</dbReference>
<gene>
    <name evidence="14" type="ORF">C2S53_003420</name>
</gene>
<dbReference type="InterPro" id="IPR053951">
    <property type="entry name" value="K_trans_N"/>
</dbReference>
<evidence type="ECO:0000313" key="14">
    <source>
        <dbReference type="EMBL" id="KAH6820725.1"/>
    </source>
</evidence>
<accession>A0AAD4IT25</accession>
<evidence type="ECO:0000256" key="8">
    <source>
        <dbReference type="ARBA" id="ARBA00023065"/>
    </source>
</evidence>
<keyword evidence="3" id="KW-0813">Transport</keyword>